<dbReference type="Proteomes" id="UP000323646">
    <property type="component" value="Unassembled WGS sequence"/>
</dbReference>
<reference evidence="1 2" key="1">
    <citation type="submission" date="2019-08" db="EMBL/GenBank/DDBJ databases">
        <title>Selenomonas sp. mPRGC5 and Selenomonas sp. mPRGC8 isolated from ruminal fluid of dairy goat (Capra hircus).</title>
        <authorList>
            <person name="Poothong S."/>
            <person name="Nuengjamnong C."/>
            <person name="Tanasupawat S."/>
        </authorList>
    </citation>
    <scope>NUCLEOTIDE SEQUENCE [LARGE SCALE GENOMIC DNA]</scope>
    <source>
        <strain evidence="2">mPRGC5</strain>
    </source>
</reference>
<dbReference type="RefSeq" id="WP_149171286.1">
    <property type="nucleotide sequence ID" value="NZ_VTOY01000003.1"/>
</dbReference>
<organism evidence="1 2">
    <name type="scientific">Selenomonas ruminis</name>
    <dbReference type="NCBI Taxonomy" id="2593411"/>
    <lineage>
        <taxon>Bacteria</taxon>
        <taxon>Bacillati</taxon>
        <taxon>Bacillota</taxon>
        <taxon>Negativicutes</taxon>
        <taxon>Selenomonadales</taxon>
        <taxon>Selenomonadaceae</taxon>
        <taxon>Selenomonas</taxon>
    </lineage>
</organism>
<proteinExistence type="predicted"/>
<protein>
    <submittedName>
        <fullName evidence="1">Uncharacterized protein</fullName>
    </submittedName>
</protein>
<evidence type="ECO:0000313" key="1">
    <source>
        <dbReference type="EMBL" id="TYZ23459.1"/>
    </source>
</evidence>
<dbReference type="EMBL" id="VTOY01000003">
    <property type="protein sequence ID" value="TYZ23459.1"/>
    <property type="molecule type" value="Genomic_DNA"/>
</dbReference>
<accession>A0A5D6W923</accession>
<dbReference type="AlphaFoldDB" id="A0A5D6W923"/>
<comment type="caution">
    <text evidence="1">The sequence shown here is derived from an EMBL/GenBank/DDBJ whole genome shotgun (WGS) entry which is preliminary data.</text>
</comment>
<dbReference type="OrthoDB" id="1668824at2"/>
<name>A0A5D6W923_9FIRM</name>
<gene>
    <name evidence="1" type="ORF">FZ040_06165</name>
</gene>
<keyword evidence="2" id="KW-1185">Reference proteome</keyword>
<evidence type="ECO:0000313" key="2">
    <source>
        <dbReference type="Proteomes" id="UP000323646"/>
    </source>
</evidence>
<sequence length="154" mass="17861">MAVFQLMKDDNNQYICPKCKGKLRFVDGRAVQIVDGRADMSSILPKYECDHCGIYFQELLGSGFYNEYDLPQKKAAKKIVKTGDLQPMVLKRDQNNQCVCPRCGEMMDFVEGQAVRLVDGIPDMENVKDHFYCKRCNSTFRRLAMTNYFQWSEK</sequence>